<dbReference type="PRINTS" id="PR01543">
    <property type="entry name" value="ANATRNSFRASE"/>
</dbReference>
<dbReference type="InterPro" id="IPR038765">
    <property type="entry name" value="Papain-like_cys_pep_sf"/>
</dbReference>
<dbReference type="RefSeq" id="WP_208847257.1">
    <property type="nucleotide sequence ID" value="NZ_JAGGDJ010000004.1"/>
</dbReference>
<dbReference type="Gene3D" id="3.30.2140.10">
    <property type="entry name" value="Arylamine N-acetyltransferase"/>
    <property type="match status" value="1"/>
</dbReference>
<dbReference type="PANTHER" id="PTHR11786">
    <property type="entry name" value="N-HYDROXYARYLAMINE O-ACETYLTRANSFERASE"/>
    <property type="match status" value="1"/>
</dbReference>
<dbReference type="Proteomes" id="UP000670947">
    <property type="component" value="Unassembled WGS sequence"/>
</dbReference>
<evidence type="ECO:0000256" key="1">
    <source>
        <dbReference type="ARBA" id="ARBA00006547"/>
    </source>
</evidence>
<dbReference type="Pfam" id="PF00797">
    <property type="entry name" value="Acetyltransf_2"/>
    <property type="match status" value="1"/>
</dbReference>
<gene>
    <name evidence="3" type="ORF">I8J29_08845</name>
</gene>
<name>A0ABS3W7M9_9BACL</name>
<dbReference type="InterPro" id="IPR001447">
    <property type="entry name" value="Arylamine_N-AcTrfase"/>
</dbReference>
<protein>
    <submittedName>
        <fullName evidence="3">Arylamine N-acetyltransferase</fullName>
    </submittedName>
</protein>
<evidence type="ECO:0000256" key="2">
    <source>
        <dbReference type="RuleBase" id="RU003452"/>
    </source>
</evidence>
<evidence type="ECO:0000313" key="4">
    <source>
        <dbReference type="Proteomes" id="UP000670947"/>
    </source>
</evidence>
<proteinExistence type="inferred from homology"/>
<dbReference type="Gene3D" id="2.40.128.150">
    <property type="entry name" value="Cysteine proteinases"/>
    <property type="match status" value="1"/>
</dbReference>
<dbReference type="SUPFAM" id="SSF54001">
    <property type="entry name" value="Cysteine proteinases"/>
    <property type="match status" value="1"/>
</dbReference>
<reference evidence="3 4" key="1">
    <citation type="submission" date="2021-03" db="EMBL/GenBank/DDBJ databases">
        <title>Paenibacillus artemisicola MWE-103 whole genome sequence.</title>
        <authorList>
            <person name="Ham Y.J."/>
        </authorList>
    </citation>
    <scope>NUCLEOTIDE SEQUENCE [LARGE SCALE GENOMIC DNA]</scope>
    <source>
        <strain evidence="3 4">MWE-103</strain>
    </source>
</reference>
<comment type="similarity">
    <text evidence="1 2">Belongs to the arylamine N-acetyltransferase family.</text>
</comment>
<accession>A0ABS3W7M9</accession>
<evidence type="ECO:0000313" key="3">
    <source>
        <dbReference type="EMBL" id="MBO7744299.1"/>
    </source>
</evidence>
<sequence>MPNREIHPQVEAYLKRIRYEGPLDGSAEALAGLQRAHLMAVPYENLDILNGVPLSLDPEALWDKIVRRRRGGYCFELNALFGWLLRELGYPVTDYVARFWRDETALPPKRRHHVLKVEAEGAFYLCDVGVGGAVPRRPPLLQDGLEQEQGGECYRLDRDAAFGWFLSERKRGEWGRVYSFTEEPQLKDDYAFASFWCQHAPESPFRAGALLAICTPEGRNTGAGEEIRLFRGGEVTVLTPPTKAEYAAALKMYFGIDIPEAEAPQGKE</sequence>
<dbReference type="EMBL" id="JAGGDJ010000004">
    <property type="protein sequence ID" value="MBO7744299.1"/>
    <property type="molecule type" value="Genomic_DNA"/>
</dbReference>
<keyword evidence="4" id="KW-1185">Reference proteome</keyword>
<dbReference type="PANTHER" id="PTHR11786:SF0">
    <property type="entry name" value="ARYLAMINE N-ACETYLTRANSFERASE 4-RELATED"/>
    <property type="match status" value="1"/>
</dbReference>
<organism evidence="3 4">
    <name type="scientific">Paenibacillus artemisiicola</name>
    <dbReference type="NCBI Taxonomy" id="1172618"/>
    <lineage>
        <taxon>Bacteria</taxon>
        <taxon>Bacillati</taxon>
        <taxon>Bacillota</taxon>
        <taxon>Bacilli</taxon>
        <taxon>Bacillales</taxon>
        <taxon>Paenibacillaceae</taxon>
        <taxon>Paenibacillus</taxon>
    </lineage>
</organism>
<comment type="caution">
    <text evidence="3">The sequence shown here is derived from an EMBL/GenBank/DDBJ whole genome shotgun (WGS) entry which is preliminary data.</text>
</comment>